<feature type="transmembrane region" description="Helical" evidence="6">
    <location>
        <begin position="90"/>
        <end position="113"/>
    </location>
</feature>
<proteinExistence type="inferred from homology"/>
<dbReference type="Pfam" id="PF04138">
    <property type="entry name" value="GtrA_DPMS_TM"/>
    <property type="match status" value="1"/>
</dbReference>
<dbReference type="PANTHER" id="PTHR38459:SF1">
    <property type="entry name" value="PROPHAGE BACTOPRENOL-LINKED GLUCOSE TRANSLOCASE HOMOLOG"/>
    <property type="match status" value="1"/>
</dbReference>
<accession>A0ABN1G649</accession>
<evidence type="ECO:0000256" key="1">
    <source>
        <dbReference type="ARBA" id="ARBA00004141"/>
    </source>
</evidence>
<gene>
    <name evidence="8" type="ORF">GCM10009547_03380</name>
</gene>
<evidence type="ECO:0000313" key="8">
    <source>
        <dbReference type="EMBL" id="GAA0604796.1"/>
    </source>
</evidence>
<evidence type="ECO:0000313" key="9">
    <source>
        <dbReference type="Proteomes" id="UP001500957"/>
    </source>
</evidence>
<comment type="similarity">
    <text evidence="2">Belongs to the GtrA family.</text>
</comment>
<evidence type="ECO:0000256" key="3">
    <source>
        <dbReference type="ARBA" id="ARBA00022692"/>
    </source>
</evidence>
<dbReference type="PANTHER" id="PTHR38459">
    <property type="entry name" value="PROPHAGE BACTOPRENOL-LINKED GLUCOSE TRANSLOCASE HOMOLOG"/>
    <property type="match status" value="1"/>
</dbReference>
<keyword evidence="3 6" id="KW-0812">Transmembrane</keyword>
<protein>
    <recommendedName>
        <fullName evidence="7">GtrA/DPMS transmembrane domain-containing protein</fullName>
    </recommendedName>
</protein>
<evidence type="ECO:0000256" key="6">
    <source>
        <dbReference type="SAM" id="Phobius"/>
    </source>
</evidence>
<keyword evidence="5 6" id="KW-0472">Membrane</keyword>
<comment type="caution">
    <text evidence="8">The sequence shown here is derived from an EMBL/GenBank/DDBJ whole genome shotgun (WGS) entry which is preliminary data.</text>
</comment>
<evidence type="ECO:0000256" key="5">
    <source>
        <dbReference type="ARBA" id="ARBA00023136"/>
    </source>
</evidence>
<dbReference type="InterPro" id="IPR051401">
    <property type="entry name" value="GtrA_CellWall_Glycosyl"/>
</dbReference>
<evidence type="ECO:0000259" key="7">
    <source>
        <dbReference type="Pfam" id="PF04138"/>
    </source>
</evidence>
<dbReference type="InterPro" id="IPR007267">
    <property type="entry name" value="GtrA_DPMS_TM"/>
</dbReference>
<organism evidence="8 9">
    <name type="scientific">Sporichthya brevicatena</name>
    <dbReference type="NCBI Taxonomy" id="171442"/>
    <lineage>
        <taxon>Bacteria</taxon>
        <taxon>Bacillati</taxon>
        <taxon>Actinomycetota</taxon>
        <taxon>Actinomycetes</taxon>
        <taxon>Sporichthyales</taxon>
        <taxon>Sporichthyaceae</taxon>
        <taxon>Sporichthya</taxon>
    </lineage>
</organism>
<dbReference type="EMBL" id="BAAAHE010000004">
    <property type="protein sequence ID" value="GAA0604796.1"/>
    <property type="molecule type" value="Genomic_DNA"/>
</dbReference>
<sequence>MNSARGLARSLYARVEHLLHEIAKFGIVGAIAFVVDVGTFNLLRNGVMDDKPLTAKIVSTVLATTVAFAGNRQWTFKHRERSNLHREYVLFFGLNGVALLIALACLGVSHYLLNFTSPLADNISANIVGMALGTLFRFWSYRKFVFTAPVTRDTPADEPEPLAA</sequence>
<feature type="transmembrane region" description="Helical" evidence="6">
    <location>
        <begin position="53"/>
        <end position="70"/>
    </location>
</feature>
<feature type="domain" description="GtrA/DPMS transmembrane" evidence="7">
    <location>
        <begin position="24"/>
        <end position="146"/>
    </location>
</feature>
<evidence type="ECO:0000256" key="4">
    <source>
        <dbReference type="ARBA" id="ARBA00022989"/>
    </source>
</evidence>
<reference evidence="8 9" key="1">
    <citation type="journal article" date="2019" name="Int. J. Syst. Evol. Microbiol.">
        <title>The Global Catalogue of Microorganisms (GCM) 10K type strain sequencing project: providing services to taxonomists for standard genome sequencing and annotation.</title>
        <authorList>
            <consortium name="The Broad Institute Genomics Platform"/>
            <consortium name="The Broad Institute Genome Sequencing Center for Infectious Disease"/>
            <person name="Wu L."/>
            <person name="Ma J."/>
        </authorList>
    </citation>
    <scope>NUCLEOTIDE SEQUENCE [LARGE SCALE GENOMIC DNA]</scope>
    <source>
        <strain evidence="8 9">JCM 10671</strain>
    </source>
</reference>
<feature type="transmembrane region" description="Helical" evidence="6">
    <location>
        <begin position="21"/>
        <end position="41"/>
    </location>
</feature>
<dbReference type="RefSeq" id="WP_344600909.1">
    <property type="nucleotide sequence ID" value="NZ_BAAAHE010000004.1"/>
</dbReference>
<keyword evidence="4 6" id="KW-1133">Transmembrane helix</keyword>
<dbReference type="Proteomes" id="UP001500957">
    <property type="component" value="Unassembled WGS sequence"/>
</dbReference>
<name>A0ABN1G649_9ACTN</name>
<comment type="subcellular location">
    <subcellularLocation>
        <location evidence="1">Membrane</location>
        <topology evidence="1">Multi-pass membrane protein</topology>
    </subcellularLocation>
</comment>
<evidence type="ECO:0000256" key="2">
    <source>
        <dbReference type="ARBA" id="ARBA00009399"/>
    </source>
</evidence>
<feature type="transmembrane region" description="Helical" evidence="6">
    <location>
        <begin position="119"/>
        <end position="139"/>
    </location>
</feature>
<keyword evidence="9" id="KW-1185">Reference proteome</keyword>